<reference evidence="1 2" key="1">
    <citation type="journal article" date="2023" name="Science">
        <title>Complex scaffold remodeling in plant triterpene biosynthesis.</title>
        <authorList>
            <person name="De La Pena R."/>
            <person name="Hodgson H."/>
            <person name="Liu J.C."/>
            <person name="Stephenson M.J."/>
            <person name="Martin A.C."/>
            <person name="Owen C."/>
            <person name="Harkess A."/>
            <person name="Leebens-Mack J."/>
            <person name="Jimenez L.E."/>
            <person name="Osbourn A."/>
            <person name="Sattely E.S."/>
        </authorList>
    </citation>
    <scope>NUCLEOTIDE SEQUENCE [LARGE SCALE GENOMIC DNA]</scope>
    <source>
        <strain evidence="2">cv. JPN11</strain>
        <tissue evidence="1">Leaf</tissue>
    </source>
</reference>
<sequence length="88" mass="9324">MGNEAKSSGTNGGAAAGAGGGFRARMDRYLYSGEKKHVFAGIMIISAVFAVPWFLMNQGAKHRSHQDYLEKADKARSARLSSASSSAK</sequence>
<proteinExistence type="predicted"/>
<evidence type="ECO:0000313" key="2">
    <source>
        <dbReference type="Proteomes" id="UP001164539"/>
    </source>
</evidence>
<gene>
    <name evidence="1" type="ORF">OWV82_010306</name>
</gene>
<protein>
    <submittedName>
        <fullName evidence="1">GAG1At protein</fullName>
    </submittedName>
</protein>
<name>A0ACC1Y570_MELAZ</name>
<evidence type="ECO:0000313" key="1">
    <source>
        <dbReference type="EMBL" id="KAJ4718655.1"/>
    </source>
</evidence>
<comment type="caution">
    <text evidence="1">The sequence shown here is derived from an EMBL/GenBank/DDBJ whole genome shotgun (WGS) entry which is preliminary data.</text>
</comment>
<dbReference type="Proteomes" id="UP001164539">
    <property type="component" value="Chromosome 5"/>
</dbReference>
<organism evidence="1 2">
    <name type="scientific">Melia azedarach</name>
    <name type="common">Chinaberry tree</name>
    <dbReference type="NCBI Taxonomy" id="155640"/>
    <lineage>
        <taxon>Eukaryota</taxon>
        <taxon>Viridiplantae</taxon>
        <taxon>Streptophyta</taxon>
        <taxon>Embryophyta</taxon>
        <taxon>Tracheophyta</taxon>
        <taxon>Spermatophyta</taxon>
        <taxon>Magnoliopsida</taxon>
        <taxon>eudicotyledons</taxon>
        <taxon>Gunneridae</taxon>
        <taxon>Pentapetalae</taxon>
        <taxon>rosids</taxon>
        <taxon>malvids</taxon>
        <taxon>Sapindales</taxon>
        <taxon>Meliaceae</taxon>
        <taxon>Melia</taxon>
    </lineage>
</organism>
<keyword evidence="2" id="KW-1185">Reference proteome</keyword>
<accession>A0ACC1Y570</accession>
<dbReference type="EMBL" id="CM051398">
    <property type="protein sequence ID" value="KAJ4718655.1"/>
    <property type="molecule type" value="Genomic_DNA"/>
</dbReference>